<feature type="chain" id="PRO_5035743881" evidence="1">
    <location>
        <begin position="23"/>
        <end position="204"/>
    </location>
</feature>
<organism evidence="2 3">
    <name type="scientific">Arctia plantaginis</name>
    <name type="common">Wood tiger moth</name>
    <name type="synonym">Phalaena plantaginis</name>
    <dbReference type="NCBI Taxonomy" id="874455"/>
    <lineage>
        <taxon>Eukaryota</taxon>
        <taxon>Metazoa</taxon>
        <taxon>Ecdysozoa</taxon>
        <taxon>Arthropoda</taxon>
        <taxon>Hexapoda</taxon>
        <taxon>Insecta</taxon>
        <taxon>Pterygota</taxon>
        <taxon>Neoptera</taxon>
        <taxon>Endopterygota</taxon>
        <taxon>Lepidoptera</taxon>
        <taxon>Glossata</taxon>
        <taxon>Ditrysia</taxon>
        <taxon>Noctuoidea</taxon>
        <taxon>Erebidae</taxon>
        <taxon>Arctiinae</taxon>
        <taxon>Arctia</taxon>
    </lineage>
</organism>
<protein>
    <submittedName>
        <fullName evidence="2">Uncharacterized protein</fullName>
    </submittedName>
</protein>
<dbReference type="OrthoDB" id="6682367at2759"/>
<dbReference type="Proteomes" id="UP000494256">
    <property type="component" value="Unassembled WGS sequence"/>
</dbReference>
<comment type="caution">
    <text evidence="2">The sequence shown here is derived from an EMBL/GenBank/DDBJ whole genome shotgun (WGS) entry which is preliminary data.</text>
</comment>
<dbReference type="AlphaFoldDB" id="A0A8S1A7Q9"/>
<name>A0A8S1A7Q9_ARCPL</name>
<feature type="signal peptide" evidence="1">
    <location>
        <begin position="1"/>
        <end position="22"/>
    </location>
</feature>
<proteinExistence type="predicted"/>
<gene>
    <name evidence="2" type="ORF">APLA_LOCUS10064</name>
</gene>
<evidence type="ECO:0000313" key="3">
    <source>
        <dbReference type="Proteomes" id="UP000494256"/>
    </source>
</evidence>
<dbReference type="EMBL" id="CADEBD010000313">
    <property type="protein sequence ID" value="CAB3242643.1"/>
    <property type="molecule type" value="Genomic_DNA"/>
</dbReference>
<evidence type="ECO:0000256" key="1">
    <source>
        <dbReference type="SAM" id="SignalP"/>
    </source>
</evidence>
<reference evidence="2 3" key="1">
    <citation type="submission" date="2020-04" db="EMBL/GenBank/DDBJ databases">
        <authorList>
            <person name="Wallbank WR R."/>
            <person name="Pardo Diaz C."/>
            <person name="Kozak K."/>
            <person name="Martin S."/>
            <person name="Jiggins C."/>
            <person name="Moest M."/>
            <person name="Warren A I."/>
            <person name="Byers J.R.P. K."/>
            <person name="Montejo-Kovacevich G."/>
            <person name="Yen C E."/>
        </authorList>
    </citation>
    <scope>NUCLEOTIDE SEQUENCE [LARGE SCALE GENOMIC DNA]</scope>
</reference>
<sequence length="204" mass="23612">MAAGIIGLKIFLILSLSHQGYSYNPKGMMSKDAILSNAPWSIKLLLLKDINLNKNKRPRNNFMSRRVGMESLVLRRQEDTITPPSDDDPVLPPQEIRDDDSNMRLKLFRLMYETVRDSDLKVKRAELIRKHYVNSTAFEVGFLMGEVQEKYDIIVEFSGTLKKFYHKWKPIEHINAYEQIANYGIQINHLTDLIRTISKNGSLT</sequence>
<accession>A0A8S1A7Q9</accession>
<evidence type="ECO:0000313" key="2">
    <source>
        <dbReference type="EMBL" id="CAB3242643.1"/>
    </source>
</evidence>
<keyword evidence="1" id="KW-0732">Signal</keyword>